<accession>A0ABV7UX21</accession>
<dbReference type="Proteomes" id="UP001595724">
    <property type="component" value="Unassembled WGS sequence"/>
</dbReference>
<dbReference type="PANTHER" id="PTHR43811">
    <property type="entry name" value="FKBP-TYPE PEPTIDYL-PROLYL CIS-TRANS ISOMERASE FKPA"/>
    <property type="match status" value="1"/>
</dbReference>
<keyword evidence="10" id="KW-1185">Reference proteome</keyword>
<evidence type="ECO:0000256" key="2">
    <source>
        <dbReference type="ARBA" id="ARBA00006577"/>
    </source>
</evidence>
<evidence type="ECO:0000256" key="4">
    <source>
        <dbReference type="ARBA" id="ARBA00023235"/>
    </source>
</evidence>
<reference evidence="10" key="1">
    <citation type="journal article" date="2019" name="Int. J. Syst. Evol. Microbiol.">
        <title>The Global Catalogue of Microorganisms (GCM) 10K type strain sequencing project: providing services to taxonomists for standard genome sequencing and annotation.</title>
        <authorList>
            <consortium name="The Broad Institute Genomics Platform"/>
            <consortium name="The Broad Institute Genome Sequencing Center for Infectious Disease"/>
            <person name="Wu L."/>
            <person name="Ma J."/>
        </authorList>
    </citation>
    <scope>NUCLEOTIDE SEQUENCE [LARGE SCALE GENOMIC DNA]</scope>
    <source>
        <strain evidence="10">KCTC 42211</strain>
    </source>
</reference>
<feature type="chain" id="PRO_5045376954" description="Peptidyl-prolyl cis-trans isomerase" evidence="7">
    <location>
        <begin position="23"/>
        <end position="233"/>
    </location>
</feature>
<evidence type="ECO:0000259" key="8">
    <source>
        <dbReference type="PROSITE" id="PS50059"/>
    </source>
</evidence>
<feature type="domain" description="PPIase FKBP-type" evidence="8">
    <location>
        <begin position="142"/>
        <end position="233"/>
    </location>
</feature>
<proteinExistence type="inferred from homology"/>
<evidence type="ECO:0000313" key="10">
    <source>
        <dbReference type="Proteomes" id="UP001595724"/>
    </source>
</evidence>
<dbReference type="PANTHER" id="PTHR43811:SF23">
    <property type="entry name" value="FKBP-TYPE 22 KDA PEPTIDYL-PROLYL CIS-TRANS ISOMERASE"/>
    <property type="match status" value="1"/>
</dbReference>
<keyword evidence="4 5" id="KW-0413">Isomerase</keyword>
<dbReference type="EMBL" id="JBHRYF010000012">
    <property type="protein sequence ID" value="MFC3661214.1"/>
    <property type="molecule type" value="Genomic_DNA"/>
</dbReference>
<dbReference type="Pfam" id="PF01346">
    <property type="entry name" value="FKBP_N"/>
    <property type="match status" value="1"/>
</dbReference>
<keyword evidence="3 5" id="KW-0697">Rotamase</keyword>
<keyword evidence="7" id="KW-0732">Signal</keyword>
<dbReference type="GO" id="GO:0016853">
    <property type="term" value="F:isomerase activity"/>
    <property type="evidence" value="ECO:0007669"/>
    <property type="project" value="UniProtKB-KW"/>
</dbReference>
<dbReference type="Gene3D" id="3.10.50.40">
    <property type="match status" value="1"/>
</dbReference>
<dbReference type="Pfam" id="PF00254">
    <property type="entry name" value="FKBP_C"/>
    <property type="match status" value="1"/>
</dbReference>
<name>A0ABV7UX21_9GAMM</name>
<gene>
    <name evidence="9" type="ORF">ACFOM9_14205</name>
</gene>
<evidence type="ECO:0000313" key="9">
    <source>
        <dbReference type="EMBL" id="MFC3661214.1"/>
    </source>
</evidence>
<sequence>MKLRLLAATLAALTLVAGTASAQDTSSEKGQLSYALGYDLGRNLVESGEAVDVNTVIKAVQDGYAKKEPAVPVEQLRTAVQNMQKRQMAKAKAEFDKASAANKAKSDAFLAQNKAKAGVKTLPSGVQYRVVTNGTGAKPTQASEVQINYKGALTTGQAFVDTFSPPQGQKAGPVTLKVSQVPLVGLREALLQMPAGSRWEVVLPADKAYGNTPESPIGPNQAVVFDVQLVSVK</sequence>
<evidence type="ECO:0000256" key="7">
    <source>
        <dbReference type="SAM" id="SignalP"/>
    </source>
</evidence>
<dbReference type="PROSITE" id="PS50059">
    <property type="entry name" value="FKBP_PPIASE"/>
    <property type="match status" value="1"/>
</dbReference>
<organism evidence="9 10">
    <name type="scientific">Luteimonas notoginsengisoli</name>
    <dbReference type="NCBI Taxonomy" id="1578200"/>
    <lineage>
        <taxon>Bacteria</taxon>
        <taxon>Pseudomonadati</taxon>
        <taxon>Pseudomonadota</taxon>
        <taxon>Gammaproteobacteria</taxon>
        <taxon>Lysobacterales</taxon>
        <taxon>Lysobacteraceae</taxon>
        <taxon>Luteimonas</taxon>
    </lineage>
</organism>
<dbReference type="Gene3D" id="1.10.287.460">
    <property type="entry name" value="Peptidyl-prolyl cis-trans isomerase, FKBP-type, N-terminal domain"/>
    <property type="match status" value="1"/>
</dbReference>
<dbReference type="InterPro" id="IPR001179">
    <property type="entry name" value="PPIase_FKBP_dom"/>
</dbReference>
<dbReference type="RefSeq" id="WP_386712215.1">
    <property type="nucleotide sequence ID" value="NZ_JBHRYF010000012.1"/>
</dbReference>
<evidence type="ECO:0000256" key="1">
    <source>
        <dbReference type="ARBA" id="ARBA00000971"/>
    </source>
</evidence>
<evidence type="ECO:0000256" key="5">
    <source>
        <dbReference type="PROSITE-ProRule" id="PRU00277"/>
    </source>
</evidence>
<evidence type="ECO:0000256" key="3">
    <source>
        <dbReference type="ARBA" id="ARBA00023110"/>
    </source>
</evidence>
<comment type="caution">
    <text evidence="9">The sequence shown here is derived from an EMBL/GenBank/DDBJ whole genome shotgun (WGS) entry which is preliminary data.</text>
</comment>
<comment type="catalytic activity">
    <reaction evidence="1 5 6">
        <text>[protein]-peptidylproline (omega=180) = [protein]-peptidylproline (omega=0)</text>
        <dbReference type="Rhea" id="RHEA:16237"/>
        <dbReference type="Rhea" id="RHEA-COMP:10747"/>
        <dbReference type="Rhea" id="RHEA-COMP:10748"/>
        <dbReference type="ChEBI" id="CHEBI:83833"/>
        <dbReference type="ChEBI" id="CHEBI:83834"/>
        <dbReference type="EC" id="5.2.1.8"/>
    </reaction>
</comment>
<evidence type="ECO:0000256" key="6">
    <source>
        <dbReference type="RuleBase" id="RU003915"/>
    </source>
</evidence>
<dbReference type="SUPFAM" id="SSF54534">
    <property type="entry name" value="FKBP-like"/>
    <property type="match status" value="1"/>
</dbReference>
<dbReference type="InterPro" id="IPR046357">
    <property type="entry name" value="PPIase_dom_sf"/>
</dbReference>
<feature type="signal peptide" evidence="7">
    <location>
        <begin position="1"/>
        <end position="22"/>
    </location>
</feature>
<protein>
    <recommendedName>
        <fullName evidence="6">Peptidyl-prolyl cis-trans isomerase</fullName>
        <ecNumber evidence="6">5.2.1.8</ecNumber>
    </recommendedName>
</protein>
<dbReference type="InterPro" id="IPR036944">
    <property type="entry name" value="PPIase_FKBP_N_sf"/>
</dbReference>
<dbReference type="InterPro" id="IPR000774">
    <property type="entry name" value="PPIase_FKBP_N"/>
</dbReference>
<dbReference type="EC" id="5.2.1.8" evidence="6"/>
<comment type="similarity">
    <text evidence="2 6">Belongs to the FKBP-type PPIase family.</text>
</comment>